<dbReference type="Proteomes" id="UP000000763">
    <property type="component" value="Chromosome 9"/>
</dbReference>
<organism evidence="3 4">
    <name type="scientific">Oryza sativa subsp. japonica</name>
    <name type="common">Rice</name>
    <dbReference type="NCBI Taxonomy" id="39947"/>
    <lineage>
        <taxon>Eukaryota</taxon>
        <taxon>Viridiplantae</taxon>
        <taxon>Streptophyta</taxon>
        <taxon>Embryophyta</taxon>
        <taxon>Tracheophyta</taxon>
        <taxon>Spermatophyta</taxon>
        <taxon>Magnoliopsida</taxon>
        <taxon>Liliopsida</taxon>
        <taxon>Poales</taxon>
        <taxon>Poaceae</taxon>
        <taxon>BOP clade</taxon>
        <taxon>Oryzoideae</taxon>
        <taxon>Oryzeae</taxon>
        <taxon>Oryzinae</taxon>
        <taxon>Oryza</taxon>
        <taxon>Oryza sativa</taxon>
    </lineage>
</organism>
<proteinExistence type="predicted"/>
<reference evidence="3" key="2">
    <citation type="submission" date="2003-05" db="EMBL/GenBank/DDBJ databases">
        <title>Oryza sativa nipponbare(GA3) genomic DNA, chromosome 9, BAC clone:B1054C11.</title>
        <authorList>
            <person name="Sasaki T."/>
            <person name="Matsumoto T."/>
            <person name="Katayose Y."/>
        </authorList>
    </citation>
    <scope>NUCLEOTIDE SEQUENCE</scope>
</reference>
<evidence type="ECO:0000313" key="2">
    <source>
        <dbReference type="EMBL" id="BAD34309.1"/>
    </source>
</evidence>
<reference evidence="2" key="1">
    <citation type="submission" date="2003-01" db="EMBL/GenBank/DDBJ databases">
        <title>Oryza sativa nipponbare(GA3) genomic DNA, chromosome 9, BAC clone:B1043F11.</title>
        <authorList>
            <person name="Sasaki T."/>
            <person name="Matsumoto T."/>
            <person name="Katayose Y."/>
        </authorList>
    </citation>
    <scope>NUCLEOTIDE SEQUENCE</scope>
</reference>
<feature type="compositionally biased region" description="Low complexity" evidence="1">
    <location>
        <begin position="57"/>
        <end position="71"/>
    </location>
</feature>
<accession>Q69J09</accession>
<reference evidence="4" key="3">
    <citation type="journal article" date="2005" name="Nature">
        <title>The map-based sequence of the rice genome.</title>
        <authorList>
            <consortium name="International rice genome sequencing project (IRGSP)"/>
            <person name="Matsumoto T."/>
            <person name="Wu J."/>
            <person name="Kanamori H."/>
            <person name="Katayose Y."/>
            <person name="Fujisawa M."/>
            <person name="Namiki N."/>
            <person name="Mizuno H."/>
            <person name="Yamamoto K."/>
            <person name="Antonio B.A."/>
            <person name="Baba T."/>
            <person name="Sakata K."/>
            <person name="Nagamura Y."/>
            <person name="Aoki H."/>
            <person name="Arikawa K."/>
            <person name="Arita K."/>
            <person name="Bito T."/>
            <person name="Chiden Y."/>
            <person name="Fujitsuka N."/>
            <person name="Fukunaka R."/>
            <person name="Hamada M."/>
            <person name="Harada C."/>
            <person name="Hayashi A."/>
            <person name="Hijishita S."/>
            <person name="Honda M."/>
            <person name="Hosokawa S."/>
            <person name="Ichikawa Y."/>
            <person name="Idonuma A."/>
            <person name="Iijima M."/>
            <person name="Ikeda M."/>
            <person name="Ikeno M."/>
            <person name="Ito K."/>
            <person name="Ito S."/>
            <person name="Ito T."/>
            <person name="Ito Y."/>
            <person name="Ito Y."/>
            <person name="Iwabuchi A."/>
            <person name="Kamiya K."/>
            <person name="Karasawa W."/>
            <person name="Kurita K."/>
            <person name="Katagiri S."/>
            <person name="Kikuta A."/>
            <person name="Kobayashi H."/>
            <person name="Kobayashi N."/>
            <person name="Machita K."/>
            <person name="Maehara T."/>
            <person name="Masukawa M."/>
            <person name="Mizubayashi T."/>
            <person name="Mukai Y."/>
            <person name="Nagasaki H."/>
            <person name="Nagata Y."/>
            <person name="Naito S."/>
            <person name="Nakashima M."/>
            <person name="Nakama Y."/>
            <person name="Nakamichi Y."/>
            <person name="Nakamura M."/>
            <person name="Meguro A."/>
            <person name="Negishi M."/>
            <person name="Ohta I."/>
            <person name="Ohta T."/>
            <person name="Okamoto M."/>
            <person name="Ono N."/>
            <person name="Saji S."/>
            <person name="Sakaguchi M."/>
            <person name="Sakai K."/>
            <person name="Shibata M."/>
            <person name="Shimokawa T."/>
            <person name="Song J."/>
            <person name="Takazaki Y."/>
            <person name="Terasawa K."/>
            <person name="Tsugane M."/>
            <person name="Tsuji K."/>
            <person name="Ueda S."/>
            <person name="Waki K."/>
            <person name="Yamagata H."/>
            <person name="Yamamoto M."/>
            <person name="Yamamoto S."/>
            <person name="Yamane H."/>
            <person name="Yoshiki S."/>
            <person name="Yoshihara R."/>
            <person name="Yukawa K."/>
            <person name="Zhong H."/>
            <person name="Yano M."/>
            <person name="Yuan Q."/>
            <person name="Ouyang S."/>
            <person name="Liu J."/>
            <person name="Jones K.M."/>
            <person name="Gansberger K."/>
            <person name="Moffat K."/>
            <person name="Hill J."/>
            <person name="Bera J."/>
            <person name="Fadrosh D."/>
            <person name="Jin S."/>
            <person name="Johri S."/>
            <person name="Kim M."/>
            <person name="Overton L."/>
            <person name="Reardon M."/>
            <person name="Tsitrin T."/>
            <person name="Vuong H."/>
            <person name="Weaver B."/>
            <person name="Ciecko A."/>
            <person name="Tallon L."/>
            <person name="Jackson J."/>
            <person name="Pai G."/>
            <person name="Aken S.V."/>
            <person name="Utterback T."/>
            <person name="Reidmuller S."/>
            <person name="Feldblyum T."/>
            <person name="Hsiao J."/>
            <person name="Zismann V."/>
            <person name="Iobst S."/>
            <person name="de Vazeille A.R."/>
            <person name="Buell C.R."/>
            <person name="Ying K."/>
            <person name="Li Y."/>
            <person name="Lu T."/>
            <person name="Huang Y."/>
            <person name="Zhao Q."/>
            <person name="Feng Q."/>
            <person name="Zhang L."/>
            <person name="Zhu J."/>
            <person name="Weng Q."/>
            <person name="Mu J."/>
            <person name="Lu Y."/>
            <person name="Fan D."/>
            <person name="Liu Y."/>
            <person name="Guan J."/>
            <person name="Zhang Y."/>
            <person name="Yu S."/>
            <person name="Liu X."/>
            <person name="Zhang Y."/>
            <person name="Hong G."/>
            <person name="Han B."/>
            <person name="Choisne N."/>
            <person name="Demange N."/>
            <person name="Orjeda G."/>
            <person name="Samain S."/>
            <person name="Cattolico L."/>
            <person name="Pelletier E."/>
            <person name="Couloux A."/>
            <person name="Segurens B."/>
            <person name="Wincker P."/>
            <person name="D'Hont A."/>
            <person name="Scarpelli C."/>
            <person name="Weissenbach J."/>
            <person name="Salanoubat M."/>
            <person name="Quetier F."/>
            <person name="Yu Y."/>
            <person name="Kim H.R."/>
            <person name="Rambo T."/>
            <person name="Currie J."/>
            <person name="Collura K."/>
            <person name="Luo M."/>
            <person name="Yang T."/>
            <person name="Ammiraju J.S.S."/>
            <person name="Engler F."/>
            <person name="Soderlund C."/>
            <person name="Wing R.A."/>
            <person name="Palmer L.E."/>
            <person name="de la Bastide M."/>
            <person name="Spiegel L."/>
            <person name="Nascimento L."/>
            <person name="Zutavern T."/>
            <person name="O'Shaughnessy A."/>
            <person name="Dike S."/>
            <person name="Dedhia N."/>
            <person name="Preston R."/>
            <person name="Balija V."/>
            <person name="McCombie W.R."/>
            <person name="Chow T."/>
            <person name="Chen H."/>
            <person name="Chung M."/>
            <person name="Chen C."/>
            <person name="Shaw J."/>
            <person name="Wu H."/>
            <person name="Hsiao K."/>
            <person name="Chao Y."/>
            <person name="Chu M."/>
            <person name="Cheng C."/>
            <person name="Hour A."/>
            <person name="Lee P."/>
            <person name="Lin S."/>
            <person name="Lin Y."/>
            <person name="Liou J."/>
            <person name="Liu S."/>
            <person name="Hsing Y."/>
            <person name="Raghuvanshi S."/>
            <person name="Mohanty A."/>
            <person name="Bharti A.K."/>
            <person name="Gaur A."/>
            <person name="Gupta V."/>
            <person name="Kumar D."/>
            <person name="Ravi V."/>
            <person name="Vij S."/>
            <person name="Kapur A."/>
            <person name="Khurana P."/>
            <person name="Khurana P."/>
            <person name="Khurana J.P."/>
            <person name="Tyagi A.K."/>
            <person name="Gaikwad K."/>
            <person name="Singh A."/>
            <person name="Dalal V."/>
            <person name="Srivastava S."/>
            <person name="Dixit A."/>
            <person name="Pal A.K."/>
            <person name="Ghazi I.A."/>
            <person name="Yadav M."/>
            <person name="Pandit A."/>
            <person name="Bhargava A."/>
            <person name="Sureshbabu K."/>
            <person name="Batra K."/>
            <person name="Sharma T.R."/>
            <person name="Mohapatra T."/>
            <person name="Singh N.K."/>
            <person name="Messing J."/>
            <person name="Nelson A.B."/>
            <person name="Fuks G."/>
            <person name="Kavchok S."/>
            <person name="Keizer G."/>
            <person name="Linton E."/>
            <person name="Llaca V."/>
            <person name="Song R."/>
            <person name="Tanyolac B."/>
            <person name="Young S."/>
            <person name="Ho-Il K."/>
            <person name="Hahn J.H."/>
            <person name="Sangsakoo G."/>
            <person name="Vanavichit A."/>
            <person name="de Mattos Luiz.A.T."/>
            <person name="Zimmer P.D."/>
            <person name="Malone G."/>
            <person name="Dellagostin O."/>
            <person name="de Oliveira A.C."/>
            <person name="Bevan M."/>
            <person name="Bancroft I."/>
            <person name="Minx P."/>
            <person name="Cordum H."/>
            <person name="Wilson R."/>
            <person name="Cheng Z."/>
            <person name="Jin W."/>
            <person name="Jiang J."/>
            <person name="Leong S.A."/>
            <person name="Iwama H."/>
            <person name="Gojobori T."/>
            <person name="Itoh T."/>
            <person name="Niimura Y."/>
            <person name="Fujii Y."/>
            <person name="Habara T."/>
            <person name="Sakai H."/>
            <person name="Sato Y."/>
            <person name="Wilson G."/>
            <person name="Kumar K."/>
            <person name="McCouch S."/>
            <person name="Juretic N."/>
            <person name="Hoen D."/>
            <person name="Wright S."/>
            <person name="Bruskiewich R."/>
            <person name="Bureau T."/>
            <person name="Miyao A."/>
            <person name="Hirochika H."/>
            <person name="Nishikawa T."/>
            <person name="Kadowaki K."/>
            <person name="Sugiura M."/>
            <person name="Burr B."/>
            <person name="Sasaki T."/>
        </authorList>
    </citation>
    <scope>NUCLEOTIDE SEQUENCE [LARGE SCALE GENOMIC DNA]</scope>
    <source>
        <strain evidence="4">cv. Nipponbare</strain>
    </source>
</reference>
<dbReference type="AlphaFoldDB" id="Q69J09"/>
<dbReference type="EMBL" id="AP006464">
    <property type="protein sequence ID" value="BAD34393.1"/>
    <property type="molecule type" value="Genomic_DNA"/>
</dbReference>
<dbReference type="EMBL" id="AP006156">
    <property type="protein sequence ID" value="BAD34309.1"/>
    <property type="molecule type" value="Genomic_DNA"/>
</dbReference>
<feature type="region of interest" description="Disordered" evidence="1">
    <location>
        <begin position="45"/>
        <end position="71"/>
    </location>
</feature>
<gene>
    <name evidence="2" type="ORF">B1043F11.4</name>
    <name evidence="3" type="ORF">B1054C11.24</name>
</gene>
<sequence>MPRRRRGVAAVWRDGVASSRRRGRACRIVAVAVAWTLCRQRWQPRRSRGRNRREAESGSGSAACGSVGNEL</sequence>
<evidence type="ECO:0000256" key="1">
    <source>
        <dbReference type="SAM" id="MobiDB-lite"/>
    </source>
</evidence>
<name>Q69J09_ORYSJ</name>
<evidence type="ECO:0000313" key="3">
    <source>
        <dbReference type="EMBL" id="BAD34393.1"/>
    </source>
</evidence>
<reference evidence="4" key="4">
    <citation type="journal article" date="2008" name="Nucleic Acids Res.">
        <title>The rice annotation project database (RAP-DB): 2008 update.</title>
        <authorList>
            <consortium name="The rice annotation project (RAP)"/>
        </authorList>
    </citation>
    <scope>GENOME REANNOTATION</scope>
    <source>
        <strain evidence="4">cv. Nipponbare</strain>
    </source>
</reference>
<evidence type="ECO:0000313" key="4">
    <source>
        <dbReference type="Proteomes" id="UP000000763"/>
    </source>
</evidence>
<protein>
    <submittedName>
        <fullName evidence="3">Uncharacterized protein</fullName>
    </submittedName>
</protein>